<dbReference type="InParanoid" id="J4VQT6"/>
<keyword evidence="9 13" id="KW-0333">Golgi apparatus</keyword>
<feature type="domain" description="AAA+ ATPase" evidence="15">
    <location>
        <begin position="1319"/>
        <end position="1470"/>
    </location>
</feature>
<dbReference type="GO" id="GO:0017119">
    <property type="term" value="C:Golgi transport complex"/>
    <property type="evidence" value="ECO:0007669"/>
    <property type="project" value="UniProtKB-UniRule"/>
</dbReference>
<evidence type="ECO:0000313" key="16">
    <source>
        <dbReference type="EMBL" id="EJP61035.1"/>
    </source>
</evidence>
<dbReference type="InterPro" id="IPR003960">
    <property type="entry name" value="ATPase_AAA_CS"/>
</dbReference>
<dbReference type="CDD" id="cd19509">
    <property type="entry name" value="RecA-like_VPS4-like"/>
    <property type="match status" value="1"/>
</dbReference>
<dbReference type="SMART" id="SM01087">
    <property type="entry name" value="COG6"/>
    <property type="match status" value="1"/>
</dbReference>
<feature type="compositionally biased region" description="Polar residues" evidence="14">
    <location>
        <begin position="1200"/>
        <end position="1214"/>
    </location>
</feature>
<dbReference type="EMBL" id="JH725230">
    <property type="protein sequence ID" value="EJP61035.1"/>
    <property type="molecule type" value="Genomic_DNA"/>
</dbReference>
<dbReference type="InterPro" id="IPR048369">
    <property type="entry name" value="COG6_C"/>
</dbReference>
<dbReference type="InterPro" id="IPR003593">
    <property type="entry name" value="AAA+_ATPase"/>
</dbReference>
<reference evidence="16 17" key="1">
    <citation type="journal article" date="2012" name="Sci. Rep.">
        <title>Genomic perspectives on the evolution of fungal entomopathogenicity in Beauveria bassiana.</title>
        <authorList>
            <person name="Xiao G."/>
            <person name="Ying S.H."/>
            <person name="Zheng P."/>
            <person name="Wang Z.L."/>
            <person name="Zhang S."/>
            <person name="Xie X.Q."/>
            <person name="Shang Y."/>
            <person name="St Leger R.J."/>
            <person name="Zhao G.P."/>
            <person name="Wang C."/>
            <person name="Feng M.G."/>
        </authorList>
    </citation>
    <scope>NUCLEOTIDE SEQUENCE [LARGE SCALE GENOMIC DNA]</scope>
    <source>
        <strain evidence="16 17">ARSEF 2860</strain>
    </source>
</reference>
<keyword evidence="8 13" id="KW-0653">Protein transport</keyword>
<evidence type="ECO:0000256" key="5">
    <source>
        <dbReference type="ARBA" id="ARBA00022448"/>
    </source>
</evidence>
<dbReference type="GO" id="GO:0005524">
    <property type="term" value="F:ATP binding"/>
    <property type="evidence" value="ECO:0007669"/>
    <property type="project" value="UniProtKB-KW"/>
</dbReference>
<dbReference type="PANTHER" id="PTHR21506">
    <property type="entry name" value="COMPONENT OF OLIGOMERIC GOLGI COMPLEX 6"/>
    <property type="match status" value="1"/>
</dbReference>
<dbReference type="InterPro" id="IPR027417">
    <property type="entry name" value="P-loop_NTPase"/>
</dbReference>
<dbReference type="GO" id="GO:0006891">
    <property type="term" value="P:intra-Golgi vesicle-mediated transport"/>
    <property type="evidence" value="ECO:0007669"/>
    <property type="project" value="UniProtKB-UniRule"/>
</dbReference>
<keyword evidence="5 13" id="KW-0813">Transport</keyword>
<dbReference type="FunFam" id="1.10.8.60:FF:000022">
    <property type="entry name" value="Fidgetin like 1"/>
    <property type="match status" value="1"/>
</dbReference>
<dbReference type="PROSITE" id="PS00674">
    <property type="entry name" value="AAA"/>
    <property type="match status" value="1"/>
</dbReference>
<feature type="region of interest" description="Disordered" evidence="14">
    <location>
        <begin position="1"/>
        <end position="24"/>
    </location>
</feature>
<dbReference type="GO" id="GO:0000139">
    <property type="term" value="C:Golgi membrane"/>
    <property type="evidence" value="ECO:0007669"/>
    <property type="project" value="UniProtKB-SubCell"/>
</dbReference>
<dbReference type="InterPro" id="IPR010490">
    <property type="entry name" value="COG6"/>
</dbReference>
<evidence type="ECO:0000256" key="8">
    <source>
        <dbReference type="ARBA" id="ARBA00022927"/>
    </source>
</evidence>
<accession>J4VQT6</accession>
<feature type="compositionally biased region" description="Basic and acidic residues" evidence="14">
    <location>
        <begin position="1034"/>
        <end position="1048"/>
    </location>
</feature>
<feature type="region of interest" description="Disordered" evidence="14">
    <location>
        <begin position="846"/>
        <end position="1066"/>
    </location>
</feature>
<evidence type="ECO:0000256" key="7">
    <source>
        <dbReference type="ARBA" id="ARBA00022840"/>
    </source>
</evidence>
<dbReference type="InterPro" id="IPR015415">
    <property type="entry name" value="Spast_Vps4_C"/>
</dbReference>
<keyword evidence="17" id="KW-1185">Reference proteome</keyword>
<feature type="compositionally biased region" description="Low complexity" evidence="14">
    <location>
        <begin position="967"/>
        <end position="980"/>
    </location>
</feature>
<feature type="compositionally biased region" description="Basic and acidic residues" evidence="14">
    <location>
        <begin position="1218"/>
        <end position="1230"/>
    </location>
</feature>
<evidence type="ECO:0000256" key="1">
    <source>
        <dbReference type="ARBA" id="ARBA00004395"/>
    </source>
</evidence>
<evidence type="ECO:0000259" key="15">
    <source>
        <dbReference type="SMART" id="SM00382"/>
    </source>
</evidence>
<feature type="compositionally biased region" description="Polar residues" evidence="14">
    <location>
        <begin position="863"/>
        <end position="890"/>
    </location>
</feature>
<dbReference type="Gene3D" id="3.40.50.300">
    <property type="entry name" value="P-loop containing nucleotide triphosphate hydrolases"/>
    <property type="match status" value="1"/>
</dbReference>
<comment type="subunit">
    <text evidence="13">Component of the conserved oligomeric Golgi complex.</text>
</comment>
<dbReference type="RefSeq" id="XP_008603342.1">
    <property type="nucleotide sequence ID" value="XM_008605120.1"/>
</dbReference>
<dbReference type="Pfam" id="PF00004">
    <property type="entry name" value="AAA"/>
    <property type="match status" value="1"/>
</dbReference>
<dbReference type="HOGENOM" id="CLU_003375_0_0_1"/>
<evidence type="ECO:0000256" key="2">
    <source>
        <dbReference type="ARBA" id="ARBA00006914"/>
    </source>
</evidence>
<evidence type="ECO:0000256" key="3">
    <source>
        <dbReference type="ARBA" id="ARBA00011023"/>
    </source>
</evidence>
<evidence type="ECO:0000256" key="11">
    <source>
        <dbReference type="ARBA" id="ARBA00031348"/>
    </source>
</evidence>
<evidence type="ECO:0000256" key="13">
    <source>
        <dbReference type="RuleBase" id="RU365075"/>
    </source>
</evidence>
<dbReference type="PANTHER" id="PTHR21506:SF0">
    <property type="entry name" value="CONSERVED OLIGOMERIC GOLGI COMPLEX SUBUNIT 6"/>
    <property type="match status" value="1"/>
</dbReference>
<comment type="function">
    <text evidence="13">Acts as component of the peripheral membrane COG complex that is involved in intra-Golgi protein trafficking. COG is located at the cis-Golgi, and regulates tethering of retrograde intra-Golgi vesicles and possibly a number of other membrane trafficking events.</text>
</comment>
<dbReference type="Gene3D" id="1.10.8.60">
    <property type="match status" value="1"/>
</dbReference>
<comment type="similarity">
    <text evidence="3 13">Belongs to the COG6 family.</text>
</comment>
<keyword evidence="7" id="KW-0067">ATP-binding</keyword>
<evidence type="ECO:0000256" key="4">
    <source>
        <dbReference type="ARBA" id="ARBA00020973"/>
    </source>
</evidence>
<dbReference type="Proteomes" id="UP000002762">
    <property type="component" value="Unassembled WGS sequence"/>
</dbReference>
<feature type="compositionally biased region" description="Basic and acidic residues" evidence="14">
    <location>
        <begin position="940"/>
        <end position="954"/>
    </location>
</feature>
<dbReference type="InterPro" id="IPR041569">
    <property type="entry name" value="AAA_lid_3"/>
</dbReference>
<protein>
    <recommendedName>
        <fullName evidence="4 13">Conserved oligomeric Golgi complex subunit 6</fullName>
        <shortName evidence="13">COG complex subunit 6</shortName>
    </recommendedName>
    <alternativeName>
        <fullName evidence="11 13">Component of oligomeric Golgi complex 6</fullName>
    </alternativeName>
</protein>
<feature type="compositionally biased region" description="Polar residues" evidence="14">
    <location>
        <begin position="1"/>
        <end position="10"/>
    </location>
</feature>
<dbReference type="InterPro" id="IPR048368">
    <property type="entry name" value="COG6_N"/>
</dbReference>
<dbReference type="SMART" id="SM00382">
    <property type="entry name" value="AAA"/>
    <property type="match status" value="1"/>
</dbReference>
<evidence type="ECO:0000256" key="10">
    <source>
        <dbReference type="ARBA" id="ARBA00023136"/>
    </source>
</evidence>
<dbReference type="Pfam" id="PF09336">
    <property type="entry name" value="Vps4_C"/>
    <property type="match status" value="1"/>
</dbReference>
<keyword evidence="6" id="KW-0547">Nucleotide-binding</keyword>
<feature type="region of interest" description="Disordered" evidence="14">
    <location>
        <begin position="1082"/>
        <end position="1149"/>
    </location>
</feature>
<gene>
    <name evidence="16" type="ORF">BBA_10023</name>
</gene>
<keyword evidence="10 13" id="KW-0472">Membrane</keyword>
<feature type="region of interest" description="Disordered" evidence="14">
    <location>
        <begin position="1163"/>
        <end position="1243"/>
    </location>
</feature>
<dbReference type="GO" id="GO:0016887">
    <property type="term" value="F:ATP hydrolysis activity"/>
    <property type="evidence" value="ECO:0007669"/>
    <property type="project" value="InterPro"/>
</dbReference>
<name>J4VQT6_BEAB2</name>
<dbReference type="STRING" id="655819.J4VQT6"/>
<dbReference type="Pfam" id="PF20653">
    <property type="entry name" value="COG6_C"/>
    <property type="match status" value="1"/>
</dbReference>
<comment type="subcellular location">
    <subcellularLocation>
        <location evidence="1 13">Golgi apparatus membrane</location>
        <topology evidence="1 13">Peripheral membrane protein</topology>
    </subcellularLocation>
</comment>
<evidence type="ECO:0000256" key="9">
    <source>
        <dbReference type="ARBA" id="ARBA00023034"/>
    </source>
</evidence>
<dbReference type="SUPFAM" id="SSF52540">
    <property type="entry name" value="P-loop containing nucleoside triphosphate hydrolases"/>
    <property type="match status" value="1"/>
</dbReference>
<dbReference type="Pfam" id="PF06419">
    <property type="entry name" value="COG6_N"/>
    <property type="match status" value="1"/>
</dbReference>
<evidence type="ECO:0000256" key="6">
    <source>
        <dbReference type="ARBA" id="ARBA00022741"/>
    </source>
</evidence>
<dbReference type="FunFam" id="3.40.50.300:FF:000093">
    <property type="entry name" value="Fidgetin-like 1"/>
    <property type="match status" value="1"/>
</dbReference>
<feature type="compositionally biased region" description="Polar residues" evidence="14">
    <location>
        <begin position="907"/>
        <end position="931"/>
    </location>
</feature>
<organism evidence="16 17">
    <name type="scientific">Beauveria bassiana (strain ARSEF 2860)</name>
    <name type="common">White muscardine disease fungus</name>
    <name type="synonym">Tritirachium shiotae</name>
    <dbReference type="NCBI Taxonomy" id="655819"/>
    <lineage>
        <taxon>Eukaryota</taxon>
        <taxon>Fungi</taxon>
        <taxon>Dikarya</taxon>
        <taxon>Ascomycota</taxon>
        <taxon>Pezizomycotina</taxon>
        <taxon>Sordariomycetes</taxon>
        <taxon>Hypocreomycetidae</taxon>
        <taxon>Hypocreales</taxon>
        <taxon>Cordycipitaceae</taxon>
        <taxon>Beauveria</taxon>
    </lineage>
</organism>
<dbReference type="GeneID" id="19893035"/>
<evidence type="ECO:0000256" key="12">
    <source>
        <dbReference type="ARBA" id="ARBA00043873"/>
    </source>
</evidence>
<comment type="similarity">
    <text evidence="2">Belongs to the AAA ATPase family.</text>
</comment>
<dbReference type="GO" id="GO:0015031">
    <property type="term" value="P:protein transport"/>
    <property type="evidence" value="ECO:0007669"/>
    <property type="project" value="UniProtKB-KW"/>
</dbReference>
<evidence type="ECO:0000313" key="17">
    <source>
        <dbReference type="Proteomes" id="UP000002762"/>
    </source>
</evidence>
<evidence type="ECO:0000256" key="14">
    <source>
        <dbReference type="SAM" id="MobiDB-lite"/>
    </source>
</evidence>
<dbReference type="Pfam" id="PF17862">
    <property type="entry name" value="AAA_lid_3"/>
    <property type="match status" value="1"/>
</dbReference>
<dbReference type="InterPro" id="IPR003959">
    <property type="entry name" value="ATPase_AAA_core"/>
</dbReference>
<comment type="function">
    <text evidence="12">Acts as a component of the peripheral membrane COG complex that is involved in intra-Golgi protein trafficking. COG is located at the cis-Golgi, and regulates tethering of retrograde intra-Golgi vesicles and possibly a number of other membrane trafficking events.</text>
</comment>
<sequence length="1575" mass="174118">MSQTEISGVSTPCEPSKPADAPGHTVASNKVINALATKVSAVLSASYSDAEFRGAVTLIDHRGLKHDGRTRRRLRLDLQKEVIEKNGKILDDFGFVSDQLRHIKVVLEKLNADSSKMKRMVAVAHSGMESPLAEASALLEKRRGIEGKRHLLQILRERFVLSDEEELALTSAAEPVDEVFFACLAKAKRITQECEVLLGFEKQTLASEIMEKSSKILGYGYQKLYKWVQREFKTLDVENPQMNATMRKALTVLAARPSLFQNCLDFFADGRQNILSDSFFTALTGNGSGRGSAASKPIDMIAHDPLRYVGDMLAWVHSAAVSEREILEVLFVADSEELVKGLNSGRDAELWRIISDGEDEGFNTLETLNNLVDRDVSGAARLLRQRVEQVIQSNEDSIVAFKLGHLLKFYGVMLLKLLGPGCSLLHSVRSLEKEAMRQFRALLREHIAAVRAEPQSMPSDLDPPVFLQDALKQIQVILSTYETSLSTAEESEENIGQILAEAVDPFILDSEALAKSMPTLRSSIYLINCRLALANCFKKSKLAKEREEQLMTLIDEEAEILTDSQLAFFHRGSGLYDLITIIKQRANSGANSITTDKLSASSAELDHFLPSAYIDALERLGGLKDSGLARKITEEAAERFCEDFELLENHIDALDAARSGGEDDDNLRSVFPRTVEMRVNLEVAIVRYSGRAKPLRHQPGSAPESQIASVRAQDVANRNESRWAVLSFDNIVRNIIATWSEANFDINYYVHSTIAMLRNRVFTALQKTYDESYLSCSTAVYYESQGDETEALRHWRNALALIYEHNATKVNPGYGPQTDTEKALVDALRELELQCKERLDLLEALKASRDDETSSDTGGRPSKTPSPFASPMTTKGSIGSGTIPSVTYSDLSRPAVSPRPPLPIRTVSETPQSGERSQTGDATSYTRSNSRPPALSVPPKADRTYRSPSPEKHTMRTTLRSSKLGEKASAPSRKSARPAAEGPSKAATLAWSALGSRDRPQRTPPSETPSSTSTLNSKRTAGHLYKQRSTPTKWDSHSRRLVQPKDIDGSTNGQLTGARHSDEYPYNTPSFLSVSAASSALNSTTQLESQTTENASARPDRYHPSRLPAKRHKEERSNGSGTADDSSEWWERRSASDVPVQHKAATRRTDAIVATQSTMYPVQATRHRRRDQPMTRHVSVSSTSEDDADSQNMKLLKNKTPVNHSTSVHSNATLNKLKPSERKVKGDPVKVDSSSEASEETEESIADKLWKKKKSSILRNLPSGVDESAAKQILNEIVVKGDEVRWGDIAGLEIAKNALRETVVYPFLRPDLFMGLREPARGMLLFGPPGTGKTMLARAVATESRSTFFSISASSLTSKYLGESEKLVRALFGLARSLAPSIIFVDEIDSLLSQRSGSGEHEATRRIKTEFLIQWSDLQRAAAGRETTERDKERGDANRVLVLAATNLPWAIDEAARRRFVRRQYIPLPEPTTRETQIRTLLGQQKHSLSPSDVQKLVGLTDGFSGSDITALAKDAAMGPLRSLGEALLHMTMDEIRPISLVDFEASLRTIRPSVSKSGLKEYEIWANEFGERGG</sequence>
<dbReference type="OrthoDB" id="10251136at2759"/>
<proteinExistence type="inferred from homology"/>